<dbReference type="Gene3D" id="3.30.460.20">
    <property type="entry name" value="CorA soluble domain-like"/>
    <property type="match status" value="1"/>
</dbReference>
<gene>
    <name evidence="9" type="ORF">A3J59_01760</name>
</gene>
<dbReference type="GO" id="GO:0005886">
    <property type="term" value="C:plasma membrane"/>
    <property type="evidence" value="ECO:0007669"/>
    <property type="project" value="UniProtKB-SubCell"/>
</dbReference>
<evidence type="ECO:0000256" key="6">
    <source>
        <dbReference type="ARBA" id="ARBA00022989"/>
    </source>
</evidence>
<keyword evidence="4" id="KW-1003">Cell membrane</keyword>
<evidence type="ECO:0000256" key="3">
    <source>
        <dbReference type="ARBA" id="ARBA00022448"/>
    </source>
</evidence>
<keyword evidence="7 8" id="KW-0472">Membrane</keyword>
<proteinExistence type="inferred from homology"/>
<dbReference type="InterPro" id="IPR002523">
    <property type="entry name" value="MgTranspt_CorA/ZnTranspt_ZntB"/>
</dbReference>
<dbReference type="EMBL" id="MHIL01000039">
    <property type="protein sequence ID" value="OGY49847.1"/>
    <property type="molecule type" value="Genomic_DNA"/>
</dbReference>
<evidence type="ECO:0000256" key="8">
    <source>
        <dbReference type="SAM" id="Phobius"/>
    </source>
</evidence>
<dbReference type="AlphaFoldDB" id="A0A1G1YEC1"/>
<name>A0A1G1YEC1_9BACT</name>
<evidence type="ECO:0008006" key="11">
    <source>
        <dbReference type="Google" id="ProtNLM"/>
    </source>
</evidence>
<comment type="caution">
    <text evidence="9">The sequence shown here is derived from an EMBL/GenBank/DDBJ whole genome shotgun (WGS) entry which is preliminary data.</text>
</comment>
<keyword evidence="3" id="KW-0813">Transport</keyword>
<evidence type="ECO:0000313" key="10">
    <source>
        <dbReference type="Proteomes" id="UP000177310"/>
    </source>
</evidence>
<evidence type="ECO:0000313" key="9">
    <source>
        <dbReference type="EMBL" id="OGY49847.1"/>
    </source>
</evidence>
<dbReference type="CDD" id="cd12822">
    <property type="entry name" value="TmCorA-like"/>
    <property type="match status" value="1"/>
</dbReference>
<dbReference type="SUPFAM" id="SSF143865">
    <property type="entry name" value="CorA soluble domain-like"/>
    <property type="match status" value="1"/>
</dbReference>
<evidence type="ECO:0000256" key="4">
    <source>
        <dbReference type="ARBA" id="ARBA00022475"/>
    </source>
</evidence>
<evidence type="ECO:0000256" key="1">
    <source>
        <dbReference type="ARBA" id="ARBA00004651"/>
    </source>
</evidence>
<dbReference type="STRING" id="1797542.A3J59_01760"/>
<comment type="subcellular location">
    <subcellularLocation>
        <location evidence="1">Cell membrane</location>
        <topology evidence="1">Multi-pass membrane protein</topology>
    </subcellularLocation>
</comment>
<dbReference type="GO" id="GO:0050897">
    <property type="term" value="F:cobalt ion binding"/>
    <property type="evidence" value="ECO:0007669"/>
    <property type="project" value="TreeGrafter"/>
</dbReference>
<dbReference type="SUPFAM" id="SSF144083">
    <property type="entry name" value="Magnesium transport protein CorA, transmembrane region"/>
    <property type="match status" value="1"/>
</dbReference>
<dbReference type="Gene3D" id="1.20.58.340">
    <property type="entry name" value="Magnesium transport protein CorA, transmembrane region"/>
    <property type="match status" value="2"/>
</dbReference>
<evidence type="ECO:0000256" key="7">
    <source>
        <dbReference type="ARBA" id="ARBA00023136"/>
    </source>
</evidence>
<keyword evidence="5 8" id="KW-0812">Transmembrane</keyword>
<evidence type="ECO:0000256" key="5">
    <source>
        <dbReference type="ARBA" id="ARBA00022692"/>
    </source>
</evidence>
<protein>
    <recommendedName>
        <fullName evidence="11">Magnesium transporter CorA</fullName>
    </recommendedName>
</protein>
<dbReference type="GO" id="GO:0015095">
    <property type="term" value="F:magnesium ion transmembrane transporter activity"/>
    <property type="evidence" value="ECO:0007669"/>
    <property type="project" value="TreeGrafter"/>
</dbReference>
<accession>A0A1G1YEC1</accession>
<evidence type="ECO:0000256" key="2">
    <source>
        <dbReference type="ARBA" id="ARBA00009765"/>
    </source>
</evidence>
<dbReference type="GO" id="GO:0015087">
    <property type="term" value="F:cobalt ion transmembrane transporter activity"/>
    <property type="evidence" value="ECO:0007669"/>
    <property type="project" value="TreeGrafter"/>
</dbReference>
<dbReference type="Pfam" id="PF01544">
    <property type="entry name" value="CorA"/>
    <property type="match status" value="1"/>
</dbReference>
<feature type="transmembrane region" description="Helical" evidence="8">
    <location>
        <begin position="247"/>
        <end position="266"/>
    </location>
</feature>
<keyword evidence="6 8" id="KW-1133">Transmembrane helix</keyword>
<dbReference type="InterPro" id="IPR045861">
    <property type="entry name" value="CorA_cytoplasmic_dom"/>
</dbReference>
<dbReference type="Proteomes" id="UP000177310">
    <property type="component" value="Unassembled WGS sequence"/>
</dbReference>
<dbReference type="GO" id="GO:0000287">
    <property type="term" value="F:magnesium ion binding"/>
    <property type="evidence" value="ECO:0007669"/>
    <property type="project" value="TreeGrafter"/>
</dbReference>
<dbReference type="PANTHER" id="PTHR46494:SF1">
    <property type="entry name" value="CORA FAMILY METAL ION TRANSPORTER (EUROFUNG)"/>
    <property type="match status" value="1"/>
</dbReference>
<dbReference type="PANTHER" id="PTHR46494">
    <property type="entry name" value="CORA FAMILY METAL ION TRANSPORTER (EUROFUNG)"/>
    <property type="match status" value="1"/>
</dbReference>
<feature type="transmembrane region" description="Helical" evidence="8">
    <location>
        <begin position="278"/>
        <end position="298"/>
    </location>
</feature>
<reference evidence="9 10" key="1">
    <citation type="journal article" date="2016" name="Nat. Commun.">
        <title>Thousands of microbial genomes shed light on interconnected biogeochemical processes in an aquifer system.</title>
        <authorList>
            <person name="Anantharaman K."/>
            <person name="Brown C.T."/>
            <person name="Hug L.A."/>
            <person name="Sharon I."/>
            <person name="Castelle C.J."/>
            <person name="Probst A.J."/>
            <person name="Thomas B.C."/>
            <person name="Singh A."/>
            <person name="Wilkins M.J."/>
            <person name="Karaoz U."/>
            <person name="Brodie E.L."/>
            <person name="Williams K.H."/>
            <person name="Hubbard S.S."/>
            <person name="Banfield J.F."/>
        </authorList>
    </citation>
    <scope>NUCLEOTIDE SEQUENCE [LARGE SCALE GENOMIC DNA]</scope>
</reference>
<comment type="similarity">
    <text evidence="2">Belongs to the CorA metal ion transporter (MIT) (TC 1.A.35) family.</text>
</comment>
<dbReference type="InterPro" id="IPR045863">
    <property type="entry name" value="CorA_TM1_TM2"/>
</dbReference>
<organism evidence="9 10">
    <name type="scientific">Candidatus Buchananbacteria bacterium RIFCSPHIGHO2_02_FULL_56_16</name>
    <dbReference type="NCBI Taxonomy" id="1797542"/>
    <lineage>
        <taxon>Bacteria</taxon>
        <taxon>Candidatus Buchananiibacteriota</taxon>
    </lineage>
</organism>
<sequence length="304" mass="35368">MPVKSLKGETTTWYYLTDFGGEELSFLKTNFKFHPLDLKDCAGEAQRSKIDTYRNYLFLVFQLPSLNAESNRVTIDQLHVFIGKDYVVTVTKEKLKFLQNFFYKLGGNHKLREGIFNQGSGYLLYRMLDHVLRRRWAALDQLDRAIKKIEQDIDEGRGKRAVFEIASLRRVILQFRSVIDPQRLTINTLSRLNAAFLKKDMTVYFDDIDDYIEKVWFSLESYRDRILSLHEINESLISYQTNKVMRLLTIFSVALLPLTFLTGLYGMNVELPFNGDPAAVWSLFGVVALTIAGIFLMLKKKDWI</sequence>